<dbReference type="SUPFAM" id="SSF160240">
    <property type="entry name" value="Cation efflux protein cytoplasmic domain-like"/>
    <property type="match status" value="1"/>
</dbReference>
<evidence type="ECO:0000256" key="1">
    <source>
        <dbReference type="ARBA" id="ARBA00004141"/>
    </source>
</evidence>
<evidence type="ECO:0000256" key="8">
    <source>
        <dbReference type="SAM" id="Phobius"/>
    </source>
</evidence>
<reference evidence="10" key="1">
    <citation type="journal article" date="2023" name="Mol. Phylogenet. Evol.">
        <title>Genome-scale phylogeny and comparative genomics of the fungal order Sordariales.</title>
        <authorList>
            <person name="Hensen N."/>
            <person name="Bonometti L."/>
            <person name="Westerberg I."/>
            <person name="Brannstrom I.O."/>
            <person name="Guillou S."/>
            <person name="Cros-Aarteil S."/>
            <person name="Calhoun S."/>
            <person name="Haridas S."/>
            <person name="Kuo A."/>
            <person name="Mondo S."/>
            <person name="Pangilinan J."/>
            <person name="Riley R."/>
            <person name="LaButti K."/>
            <person name="Andreopoulos B."/>
            <person name="Lipzen A."/>
            <person name="Chen C."/>
            <person name="Yan M."/>
            <person name="Daum C."/>
            <person name="Ng V."/>
            <person name="Clum A."/>
            <person name="Steindorff A."/>
            <person name="Ohm R.A."/>
            <person name="Martin F."/>
            <person name="Silar P."/>
            <person name="Natvig D.O."/>
            <person name="Lalanne C."/>
            <person name="Gautier V."/>
            <person name="Ament-Velasquez S.L."/>
            <person name="Kruys A."/>
            <person name="Hutchinson M.I."/>
            <person name="Powell A.J."/>
            <person name="Barry K."/>
            <person name="Miller A.N."/>
            <person name="Grigoriev I.V."/>
            <person name="Debuchy R."/>
            <person name="Gladieux P."/>
            <person name="Hiltunen Thoren M."/>
            <person name="Johannesson H."/>
        </authorList>
    </citation>
    <scope>NUCLEOTIDE SEQUENCE</scope>
    <source>
        <strain evidence="10">CBS 232.78</strain>
    </source>
</reference>
<evidence type="ECO:0000259" key="9">
    <source>
        <dbReference type="Pfam" id="PF01545"/>
    </source>
</evidence>
<evidence type="ECO:0000256" key="5">
    <source>
        <dbReference type="ARBA" id="ARBA00022989"/>
    </source>
</evidence>
<dbReference type="GO" id="GO:0016020">
    <property type="term" value="C:membrane"/>
    <property type="evidence" value="ECO:0007669"/>
    <property type="project" value="UniProtKB-SubCell"/>
</dbReference>
<dbReference type="InterPro" id="IPR058533">
    <property type="entry name" value="Cation_efflux_TM"/>
</dbReference>
<dbReference type="Pfam" id="PF01545">
    <property type="entry name" value="Cation_efflux"/>
    <property type="match status" value="1"/>
</dbReference>
<keyword evidence="3 8" id="KW-0812">Transmembrane</keyword>
<feature type="region of interest" description="Disordered" evidence="7">
    <location>
        <begin position="145"/>
        <end position="188"/>
    </location>
</feature>
<evidence type="ECO:0000256" key="3">
    <source>
        <dbReference type="ARBA" id="ARBA00022692"/>
    </source>
</evidence>
<dbReference type="GO" id="GO:0005385">
    <property type="term" value="F:zinc ion transmembrane transporter activity"/>
    <property type="evidence" value="ECO:0007669"/>
    <property type="project" value="TreeGrafter"/>
</dbReference>
<organism evidence="10 11">
    <name type="scientific">Podospora didyma</name>
    <dbReference type="NCBI Taxonomy" id="330526"/>
    <lineage>
        <taxon>Eukaryota</taxon>
        <taxon>Fungi</taxon>
        <taxon>Dikarya</taxon>
        <taxon>Ascomycota</taxon>
        <taxon>Pezizomycotina</taxon>
        <taxon>Sordariomycetes</taxon>
        <taxon>Sordariomycetidae</taxon>
        <taxon>Sordariales</taxon>
        <taxon>Podosporaceae</taxon>
        <taxon>Podospora</taxon>
    </lineage>
</organism>
<feature type="transmembrane region" description="Helical" evidence="8">
    <location>
        <begin position="106"/>
        <end position="129"/>
    </location>
</feature>
<dbReference type="Proteomes" id="UP001285441">
    <property type="component" value="Unassembled WGS sequence"/>
</dbReference>
<dbReference type="PANTHER" id="PTHR45820">
    <property type="entry name" value="FI23527P1"/>
    <property type="match status" value="1"/>
</dbReference>
<protein>
    <submittedName>
        <fullName evidence="10">Cation efflux protein</fullName>
    </submittedName>
</protein>
<dbReference type="InterPro" id="IPR027469">
    <property type="entry name" value="Cation_efflux_TMD_sf"/>
</dbReference>
<evidence type="ECO:0000313" key="10">
    <source>
        <dbReference type="EMBL" id="KAK3372605.1"/>
    </source>
</evidence>
<feature type="transmembrane region" description="Helical" evidence="8">
    <location>
        <begin position="7"/>
        <end position="29"/>
    </location>
</feature>
<evidence type="ECO:0000256" key="2">
    <source>
        <dbReference type="ARBA" id="ARBA00008873"/>
    </source>
</evidence>
<sequence length="429" mass="46707">MKESNTLGGIALAIDLLVLIVKLTVGVTFHSTAFVADALRSIYVIASRVMVLWSARMVRRPASHKYSFGWLRVEIVTVTLSAALLVGLSIAIVIDAISQFINLEPMMHPLAIFATGASCLTLGLASRVLTASIVQVRSSTRAAIANKGSASDNTRPSGSRRKRDGLPRDESGGIRNQEPPSPVILAPKCNNENMAESKVTIGRPDALRGKCSLTQLKGKLFRLAGYSGYWRLSIGAALTTMWRKFTSADLKAAMSLRSRTVSLWDSSNVLGDTSITLAALLVWKVPLSGVQYLDPALAMCIAFLSMYFACRLVVAAFPALLLATPLGVDAEAIRKEIGSLPGVISAHHVHIFPIDESRYTASMHVQLDFPWDIATPERLMLLRNQIRRVLHAYSVHSATIEHHFCLDKAHLHVSNCTDGRRELGSAEEV</sequence>
<comment type="caution">
    <text evidence="10">The sequence shown here is derived from an EMBL/GenBank/DDBJ whole genome shotgun (WGS) entry which is preliminary data.</text>
</comment>
<comment type="similarity">
    <text evidence="2">Belongs to the cation diffusion facilitator (CDF) transporter (TC 2.A.4) family. SLC30A subfamily.</text>
</comment>
<dbReference type="AlphaFoldDB" id="A0AAE0KAU5"/>
<keyword evidence="6 8" id="KW-0472">Membrane</keyword>
<evidence type="ECO:0000256" key="6">
    <source>
        <dbReference type="ARBA" id="ARBA00023136"/>
    </source>
</evidence>
<dbReference type="EMBL" id="JAULSW010000008">
    <property type="protein sequence ID" value="KAK3372605.1"/>
    <property type="molecule type" value="Genomic_DNA"/>
</dbReference>
<keyword evidence="5 8" id="KW-1133">Transmembrane helix</keyword>
<name>A0AAE0KAU5_9PEZI</name>
<evidence type="ECO:0000256" key="4">
    <source>
        <dbReference type="ARBA" id="ARBA00022833"/>
    </source>
</evidence>
<gene>
    <name evidence="10" type="ORF">B0H63DRAFT_485342</name>
</gene>
<accession>A0AAE0KAU5</accession>
<dbReference type="SUPFAM" id="SSF161111">
    <property type="entry name" value="Cation efflux protein transmembrane domain-like"/>
    <property type="match status" value="1"/>
</dbReference>
<evidence type="ECO:0000313" key="11">
    <source>
        <dbReference type="Proteomes" id="UP001285441"/>
    </source>
</evidence>
<feature type="compositionally biased region" description="Polar residues" evidence="7">
    <location>
        <begin position="148"/>
        <end position="157"/>
    </location>
</feature>
<feature type="transmembrane region" description="Helical" evidence="8">
    <location>
        <begin position="70"/>
        <end position="94"/>
    </location>
</feature>
<evidence type="ECO:0000256" key="7">
    <source>
        <dbReference type="SAM" id="MobiDB-lite"/>
    </source>
</evidence>
<dbReference type="PANTHER" id="PTHR45820:SF5">
    <property type="entry name" value="DIFFUSION FACILITATOR FAMILY METAL ION TRANSPORTER, PUTATIVE-RELATED"/>
    <property type="match status" value="1"/>
</dbReference>
<dbReference type="Gene3D" id="1.20.1510.10">
    <property type="entry name" value="Cation efflux protein transmembrane domain"/>
    <property type="match status" value="1"/>
</dbReference>
<dbReference type="InterPro" id="IPR036837">
    <property type="entry name" value="Cation_efflux_CTD_sf"/>
</dbReference>
<dbReference type="InterPro" id="IPR002524">
    <property type="entry name" value="Cation_efflux"/>
</dbReference>
<dbReference type="NCBIfam" id="TIGR01297">
    <property type="entry name" value="CDF"/>
    <property type="match status" value="1"/>
</dbReference>
<proteinExistence type="inferred from homology"/>
<feature type="domain" description="Cation efflux protein transmembrane" evidence="9">
    <location>
        <begin position="10"/>
        <end position="321"/>
    </location>
</feature>
<keyword evidence="11" id="KW-1185">Reference proteome</keyword>
<feature type="transmembrane region" description="Helical" evidence="8">
    <location>
        <begin position="41"/>
        <end position="58"/>
    </location>
</feature>
<keyword evidence="4" id="KW-0862">Zinc</keyword>
<reference evidence="10" key="2">
    <citation type="submission" date="2023-06" db="EMBL/GenBank/DDBJ databases">
        <authorList>
            <consortium name="Lawrence Berkeley National Laboratory"/>
            <person name="Haridas S."/>
            <person name="Hensen N."/>
            <person name="Bonometti L."/>
            <person name="Westerberg I."/>
            <person name="Brannstrom I.O."/>
            <person name="Guillou S."/>
            <person name="Cros-Aarteil S."/>
            <person name="Calhoun S."/>
            <person name="Kuo A."/>
            <person name="Mondo S."/>
            <person name="Pangilinan J."/>
            <person name="Riley R."/>
            <person name="LaButti K."/>
            <person name="Andreopoulos B."/>
            <person name="Lipzen A."/>
            <person name="Chen C."/>
            <person name="Yanf M."/>
            <person name="Daum C."/>
            <person name="Ng V."/>
            <person name="Clum A."/>
            <person name="Steindorff A."/>
            <person name="Ohm R."/>
            <person name="Martin F."/>
            <person name="Silar P."/>
            <person name="Natvig D."/>
            <person name="Lalanne C."/>
            <person name="Gautier V."/>
            <person name="Ament-velasquez S.L."/>
            <person name="Kruys A."/>
            <person name="Hutchinson M.I."/>
            <person name="Powell A.J."/>
            <person name="Barry K."/>
            <person name="Miller A.N."/>
            <person name="Grigoriev I.V."/>
            <person name="Debuchy R."/>
            <person name="Gladieux P."/>
            <person name="Thoren M.H."/>
            <person name="Johannesson H."/>
        </authorList>
    </citation>
    <scope>NUCLEOTIDE SEQUENCE</scope>
    <source>
        <strain evidence="10">CBS 232.78</strain>
    </source>
</reference>
<comment type="subcellular location">
    <subcellularLocation>
        <location evidence="1">Membrane</location>
        <topology evidence="1">Multi-pass membrane protein</topology>
    </subcellularLocation>
</comment>
<feature type="transmembrane region" description="Helical" evidence="8">
    <location>
        <begin position="295"/>
        <end position="323"/>
    </location>
</feature>
<dbReference type="GO" id="GO:0006882">
    <property type="term" value="P:intracellular zinc ion homeostasis"/>
    <property type="evidence" value="ECO:0007669"/>
    <property type="project" value="TreeGrafter"/>
</dbReference>